<name>A0A7W9G200_9ACTN</name>
<organism evidence="3 4">
    <name type="scientific">Nonomuraea jabiensis</name>
    <dbReference type="NCBI Taxonomy" id="882448"/>
    <lineage>
        <taxon>Bacteria</taxon>
        <taxon>Bacillati</taxon>
        <taxon>Actinomycetota</taxon>
        <taxon>Actinomycetes</taxon>
        <taxon>Streptosporangiales</taxon>
        <taxon>Streptosporangiaceae</taxon>
        <taxon>Nonomuraea</taxon>
    </lineage>
</organism>
<comment type="caution">
    <text evidence="3">The sequence shown here is derived from an EMBL/GenBank/DDBJ whole genome shotgun (WGS) entry which is preliminary data.</text>
</comment>
<keyword evidence="2" id="KW-1133">Transmembrane helix</keyword>
<feature type="region of interest" description="Disordered" evidence="1">
    <location>
        <begin position="182"/>
        <end position="202"/>
    </location>
</feature>
<evidence type="ECO:0008006" key="5">
    <source>
        <dbReference type="Google" id="ProtNLM"/>
    </source>
</evidence>
<evidence type="ECO:0000256" key="1">
    <source>
        <dbReference type="SAM" id="MobiDB-lite"/>
    </source>
</evidence>
<dbReference type="Proteomes" id="UP000579153">
    <property type="component" value="Unassembled WGS sequence"/>
</dbReference>
<protein>
    <recommendedName>
        <fullName evidence="5">Secreted protein</fullName>
    </recommendedName>
</protein>
<dbReference type="EMBL" id="JACHMB010000001">
    <property type="protein sequence ID" value="MBB5775728.1"/>
    <property type="molecule type" value="Genomic_DNA"/>
</dbReference>
<proteinExistence type="predicted"/>
<keyword evidence="4" id="KW-1185">Reference proteome</keyword>
<dbReference type="RefSeq" id="WP_185069374.1">
    <property type="nucleotide sequence ID" value="NZ_JACHMB010000001.1"/>
</dbReference>
<keyword evidence="2" id="KW-0812">Transmembrane</keyword>
<gene>
    <name evidence="3" type="ORF">HD596_002484</name>
</gene>
<feature type="transmembrane region" description="Helical" evidence="2">
    <location>
        <begin position="6"/>
        <end position="28"/>
    </location>
</feature>
<keyword evidence="2" id="KW-0472">Membrane</keyword>
<accession>A0A7W9G200</accession>
<evidence type="ECO:0000256" key="2">
    <source>
        <dbReference type="SAM" id="Phobius"/>
    </source>
</evidence>
<dbReference type="AlphaFoldDB" id="A0A7W9G200"/>
<evidence type="ECO:0000313" key="3">
    <source>
        <dbReference type="EMBL" id="MBB5775728.1"/>
    </source>
</evidence>
<reference evidence="3 4" key="1">
    <citation type="submission" date="2020-08" db="EMBL/GenBank/DDBJ databases">
        <title>Sequencing the genomes of 1000 actinobacteria strains.</title>
        <authorList>
            <person name="Klenk H.-P."/>
        </authorList>
    </citation>
    <scope>NUCLEOTIDE SEQUENCE [LARGE SCALE GENOMIC DNA]</scope>
    <source>
        <strain evidence="3 4">DSM 45507</strain>
    </source>
</reference>
<sequence>MDVLLSQLPALLGVIVGAVGSYTATYLVERVRWNRQQTTRWDEERRKAYAEYAHSVKALIQMSAEIAAARGVNTRFRIVNKVDAEESLKELARVAFERSAKWESVLLLGDDKTIEAGRAWHSLALRMEEFAHGSRNDPEEWASVYADAGAARDYFYEQARRDLRIHVGANVSPRGLWRRRPASAAGETLQAPASEHKGLSAG</sequence>
<evidence type="ECO:0000313" key="4">
    <source>
        <dbReference type="Proteomes" id="UP000579153"/>
    </source>
</evidence>